<name>A0ABU9KAE5_9BACI</name>
<protein>
    <submittedName>
        <fullName evidence="1">Uncharacterized protein</fullName>
    </submittedName>
</protein>
<evidence type="ECO:0000313" key="2">
    <source>
        <dbReference type="Proteomes" id="UP001389717"/>
    </source>
</evidence>
<evidence type="ECO:0000313" key="1">
    <source>
        <dbReference type="EMBL" id="MEL3972199.1"/>
    </source>
</evidence>
<dbReference type="EMBL" id="JBBYAF010000012">
    <property type="protein sequence ID" value="MEL3972199.1"/>
    <property type="molecule type" value="Genomic_DNA"/>
</dbReference>
<dbReference type="RefSeq" id="WP_341982419.1">
    <property type="nucleotide sequence ID" value="NZ_JBBYAF010000012.1"/>
</dbReference>
<proteinExistence type="predicted"/>
<sequence>MTQITKECPLANFARSPMFPVQYRYPYIKGVKAMSKEEIIRLTALSSKAG</sequence>
<accession>A0ABU9KAE5</accession>
<comment type="caution">
    <text evidence="1">The sequence shown here is derived from an EMBL/GenBank/DDBJ whole genome shotgun (WGS) entry which is preliminary data.</text>
</comment>
<dbReference type="Proteomes" id="UP001389717">
    <property type="component" value="Unassembled WGS sequence"/>
</dbReference>
<gene>
    <name evidence="1" type="ORF">AAEO50_07910</name>
</gene>
<organism evidence="1 2">
    <name type="scientific">Rossellomorea oryzaecorticis</name>
    <dbReference type="NCBI Taxonomy" id="1396505"/>
    <lineage>
        <taxon>Bacteria</taxon>
        <taxon>Bacillati</taxon>
        <taxon>Bacillota</taxon>
        <taxon>Bacilli</taxon>
        <taxon>Bacillales</taxon>
        <taxon>Bacillaceae</taxon>
        <taxon>Rossellomorea</taxon>
    </lineage>
</organism>
<reference evidence="1 2" key="1">
    <citation type="submission" date="2024-04" db="EMBL/GenBank/DDBJ databases">
        <title>Bacillus oryzaecorticis sp. nov., a moderately halophilic bacterium isolated from rice husks.</title>
        <authorList>
            <person name="Zhu H.-S."/>
        </authorList>
    </citation>
    <scope>NUCLEOTIDE SEQUENCE [LARGE SCALE GENOMIC DNA]</scope>
    <source>
        <strain evidence="1 2">ZC255</strain>
    </source>
</reference>
<keyword evidence="2" id="KW-1185">Reference proteome</keyword>